<organism evidence="2 3">
    <name type="scientific">Sphingobium soli</name>
    <dbReference type="NCBI Taxonomy" id="1591116"/>
    <lineage>
        <taxon>Bacteria</taxon>
        <taxon>Pseudomonadati</taxon>
        <taxon>Pseudomonadota</taxon>
        <taxon>Alphaproteobacteria</taxon>
        <taxon>Sphingomonadales</taxon>
        <taxon>Sphingomonadaceae</taxon>
        <taxon>Sphingobium</taxon>
    </lineage>
</organism>
<evidence type="ECO:0000256" key="1">
    <source>
        <dbReference type="SAM" id="MobiDB-lite"/>
    </source>
</evidence>
<proteinExistence type="predicted"/>
<evidence type="ECO:0000313" key="3">
    <source>
        <dbReference type="Proteomes" id="UP001198830"/>
    </source>
</evidence>
<reference evidence="2 3" key="1">
    <citation type="submission" date="2021-10" db="EMBL/GenBank/DDBJ databases">
        <title>The diversity and Nitrogen Metabolism of Culturable Nitrate-Utilizing Bacteria Within the Oxygen Minimum Zone of the Changjiang (Yangtze River)Estuary.</title>
        <authorList>
            <person name="Zhang D."/>
            <person name="Zheng J."/>
            <person name="Liu S."/>
            <person name="He W."/>
        </authorList>
    </citation>
    <scope>NUCLEOTIDE SEQUENCE [LARGE SCALE GENOMIC DNA]</scope>
    <source>
        <strain evidence="2 3">FXH275-2</strain>
    </source>
</reference>
<dbReference type="Proteomes" id="UP001198830">
    <property type="component" value="Unassembled WGS sequence"/>
</dbReference>
<name>A0ABS8H265_9SPHN</name>
<dbReference type="EMBL" id="JAJGNP010000002">
    <property type="protein sequence ID" value="MCC4231797.1"/>
    <property type="molecule type" value="Genomic_DNA"/>
</dbReference>
<protein>
    <submittedName>
        <fullName evidence="2">Uncharacterized protein</fullName>
    </submittedName>
</protein>
<comment type="caution">
    <text evidence="2">The sequence shown here is derived from an EMBL/GenBank/DDBJ whole genome shotgun (WGS) entry which is preliminary data.</text>
</comment>
<sequence length="110" mass="12186">MENRSLIERLARHLAADQPDHWPARVEDAASILAILKEPDAAMREAGDASAWGAMIEAALRDRWSLAQTAPETEPPLGTDEEGDMQLTPDAVSHDRADWVHLHKKQETPS</sequence>
<feature type="region of interest" description="Disordered" evidence="1">
    <location>
        <begin position="67"/>
        <end position="110"/>
    </location>
</feature>
<keyword evidence="3" id="KW-1185">Reference proteome</keyword>
<accession>A0ABS8H265</accession>
<evidence type="ECO:0000313" key="2">
    <source>
        <dbReference type="EMBL" id="MCC4231797.1"/>
    </source>
</evidence>
<gene>
    <name evidence="2" type="ORF">LL253_03720</name>
</gene>
<dbReference type="RefSeq" id="WP_228226254.1">
    <property type="nucleotide sequence ID" value="NZ_JAJGNP010000002.1"/>
</dbReference>
<feature type="compositionally biased region" description="Basic and acidic residues" evidence="1">
    <location>
        <begin position="92"/>
        <end position="110"/>
    </location>
</feature>